<proteinExistence type="predicted"/>
<organism evidence="3 4">
    <name type="scientific">Streptomyces beijiangensis</name>
    <dbReference type="NCBI Taxonomy" id="163361"/>
    <lineage>
        <taxon>Bacteria</taxon>
        <taxon>Bacillati</taxon>
        <taxon>Actinomycetota</taxon>
        <taxon>Actinomycetes</taxon>
        <taxon>Kitasatosporales</taxon>
        <taxon>Streptomycetaceae</taxon>
        <taxon>Streptomyces</taxon>
    </lineage>
</organism>
<dbReference type="Pfam" id="PF03807">
    <property type="entry name" value="F420_oxidored"/>
    <property type="match status" value="1"/>
</dbReference>
<dbReference type="InterPro" id="IPR028939">
    <property type="entry name" value="P5C_Rdtase_cat_N"/>
</dbReference>
<reference evidence="3" key="1">
    <citation type="submission" date="2021-03" db="EMBL/GenBank/DDBJ databases">
        <title>Streptomyces poriferae sp. nov., a novel marine sponge-derived Actinobacteria species with anti-MRSA activity.</title>
        <authorList>
            <person name="Sandoval-Powers M."/>
            <person name="Kralova S."/>
            <person name="Nguyen G.-S."/>
            <person name="Fawwal D."/>
            <person name="Degnes K."/>
            <person name="Klinkenberg G."/>
            <person name="Sletta H."/>
            <person name="Wentzel A."/>
            <person name="Liles M.R."/>
        </authorList>
    </citation>
    <scope>NUCLEOTIDE SEQUENCE</scope>
    <source>
        <strain evidence="3">DSM 41794</strain>
    </source>
</reference>
<dbReference type="InterPro" id="IPR051267">
    <property type="entry name" value="STEAP_metalloreductase"/>
</dbReference>
<protein>
    <submittedName>
        <fullName evidence="3">NAD(P)-binding domain-containing protein</fullName>
    </submittedName>
</protein>
<evidence type="ECO:0000256" key="1">
    <source>
        <dbReference type="ARBA" id="ARBA00023002"/>
    </source>
</evidence>
<dbReference type="EMBL" id="JAFLRJ010000036">
    <property type="protein sequence ID" value="MBO0511102.1"/>
    <property type="molecule type" value="Genomic_DNA"/>
</dbReference>
<keyword evidence="4" id="KW-1185">Reference proteome</keyword>
<dbReference type="GO" id="GO:0016491">
    <property type="term" value="F:oxidoreductase activity"/>
    <property type="evidence" value="ECO:0007669"/>
    <property type="project" value="UniProtKB-KW"/>
</dbReference>
<keyword evidence="1" id="KW-0560">Oxidoreductase</keyword>
<dbReference type="SUPFAM" id="SSF51735">
    <property type="entry name" value="NAD(P)-binding Rossmann-fold domains"/>
    <property type="match status" value="1"/>
</dbReference>
<dbReference type="RefSeq" id="WP_206960433.1">
    <property type="nucleotide sequence ID" value="NZ_BAAAJJ010000012.1"/>
</dbReference>
<evidence type="ECO:0000313" key="4">
    <source>
        <dbReference type="Proteomes" id="UP000664167"/>
    </source>
</evidence>
<evidence type="ECO:0000259" key="2">
    <source>
        <dbReference type="Pfam" id="PF03807"/>
    </source>
</evidence>
<feature type="domain" description="Pyrroline-5-carboxylate reductase catalytic N-terminal" evidence="2">
    <location>
        <begin position="3"/>
        <end position="96"/>
    </location>
</feature>
<comment type="caution">
    <text evidence="3">The sequence shown here is derived from an EMBL/GenBank/DDBJ whole genome shotgun (WGS) entry which is preliminary data.</text>
</comment>
<accession>A0A939F2U9</accession>
<dbReference type="PANTHER" id="PTHR14239">
    <property type="entry name" value="DUDULIN-RELATED"/>
    <property type="match status" value="1"/>
</dbReference>
<dbReference type="Proteomes" id="UP000664167">
    <property type="component" value="Unassembled WGS sequence"/>
</dbReference>
<dbReference type="InterPro" id="IPR036291">
    <property type="entry name" value="NAD(P)-bd_dom_sf"/>
</dbReference>
<sequence length="217" mass="23046">MRYGVLGTGAVGSALGGKLVELGHEVVMGSRTKDNPQALEWAQGAGPRAGCGTFADSAAFAERIVVAVNGRVALAALQAAGEAELAGKLLVDVSNPIAFEDGLLRVAPVESDSVGALLQRSFPEARVVKTLNTVNLAVMIDPDRVPGEHQLFMCGDDVGAKEETVALLGEFGWPAHRVLDLGGIVEARGLEMLMPFWMNLYQRFGDGSFNYEIRRGH</sequence>
<gene>
    <name evidence="3" type="ORF">J0695_04670</name>
</gene>
<dbReference type="AlphaFoldDB" id="A0A939F2U9"/>
<evidence type="ECO:0000313" key="3">
    <source>
        <dbReference type="EMBL" id="MBO0511102.1"/>
    </source>
</evidence>
<name>A0A939F2U9_9ACTN</name>
<dbReference type="Gene3D" id="3.40.50.720">
    <property type="entry name" value="NAD(P)-binding Rossmann-like Domain"/>
    <property type="match status" value="1"/>
</dbReference>